<sequence length="383" mass="42036">MADFYLSDVCDQIVDCEHKSAPIDLTGECFAVGTPAMRGNIINFDEARRISRETYDLWTKRLCPQEGDLLLAREAPVGPVVRIPRGVRVAPGQRTVLLRPARDRADSRFLYYLLTSPKNLALLQVKAAGSTVPHLNVADVRTFPLTGFPALDKQRAIAEVLGALDDKIAANTKMIAIGEGLIDAHFERSIAGDSETATLATVAEFHNRLRVPLSSRERESRPGPIPYYGASGVFGWVDEALFDDRLVLVGEDGSVITEQRRPVTQYIWGPAWVNNHAHVLSGRGVSTEVLYVAIRRADVSTLVTGAVQPKISMGNLKRLEIRLPVADARQDLERSAAAWFATRRNLYAENATLAATRDALLPALMSGTLRVRDAIDLVEETAS</sequence>
<protein>
    <submittedName>
        <fullName evidence="5">Type I restriction enzyme, S subunit</fullName>
    </submittedName>
</protein>
<comment type="similarity">
    <text evidence="1">Belongs to the type-I restriction system S methylase family.</text>
</comment>
<proteinExistence type="inferred from homology"/>
<evidence type="ECO:0000256" key="1">
    <source>
        <dbReference type="ARBA" id="ARBA00010923"/>
    </source>
</evidence>
<feature type="domain" description="Type I restriction modification DNA specificity" evidence="4">
    <location>
        <begin position="64"/>
        <end position="173"/>
    </location>
</feature>
<gene>
    <name evidence="5" type="ORF">SAMN04488035_0358</name>
</gene>
<dbReference type="GO" id="GO:0009307">
    <property type="term" value="P:DNA restriction-modification system"/>
    <property type="evidence" value="ECO:0007669"/>
    <property type="project" value="UniProtKB-KW"/>
</dbReference>
<keyword evidence="3" id="KW-0238">DNA-binding</keyword>
<dbReference type="SUPFAM" id="SSF116734">
    <property type="entry name" value="DNA methylase specificity domain"/>
    <property type="match status" value="2"/>
</dbReference>
<keyword evidence="2" id="KW-0680">Restriction system</keyword>
<dbReference type="STRING" id="285351.SAMN04488035_0358"/>
<evidence type="ECO:0000313" key="6">
    <source>
        <dbReference type="Proteomes" id="UP000198520"/>
    </source>
</evidence>
<organism evidence="5 6">
    <name type="scientific">Flavimobilis marinus</name>
    <dbReference type="NCBI Taxonomy" id="285351"/>
    <lineage>
        <taxon>Bacteria</taxon>
        <taxon>Bacillati</taxon>
        <taxon>Actinomycetota</taxon>
        <taxon>Actinomycetes</taxon>
        <taxon>Micrococcales</taxon>
        <taxon>Jonesiaceae</taxon>
        <taxon>Flavimobilis</taxon>
    </lineage>
</organism>
<dbReference type="EMBL" id="FONZ01000001">
    <property type="protein sequence ID" value="SFE74406.1"/>
    <property type="molecule type" value="Genomic_DNA"/>
</dbReference>
<evidence type="ECO:0000256" key="3">
    <source>
        <dbReference type="ARBA" id="ARBA00023125"/>
    </source>
</evidence>
<dbReference type="RefSeq" id="WP_093374504.1">
    <property type="nucleotide sequence ID" value="NZ_BNAN01000001.1"/>
</dbReference>
<evidence type="ECO:0000256" key="2">
    <source>
        <dbReference type="ARBA" id="ARBA00022747"/>
    </source>
</evidence>
<name>A0A1I2D1M1_9MICO</name>
<dbReference type="Gene3D" id="3.90.220.20">
    <property type="entry name" value="DNA methylase specificity domains"/>
    <property type="match status" value="2"/>
</dbReference>
<keyword evidence="6" id="KW-1185">Reference proteome</keyword>
<feature type="domain" description="Type I restriction modification DNA specificity" evidence="4">
    <location>
        <begin position="193"/>
        <end position="327"/>
    </location>
</feature>
<evidence type="ECO:0000259" key="4">
    <source>
        <dbReference type="Pfam" id="PF01420"/>
    </source>
</evidence>
<dbReference type="Proteomes" id="UP000198520">
    <property type="component" value="Unassembled WGS sequence"/>
</dbReference>
<dbReference type="OrthoDB" id="9798929at2"/>
<dbReference type="InterPro" id="IPR052021">
    <property type="entry name" value="Type-I_RS_S_subunit"/>
</dbReference>
<dbReference type="Pfam" id="PF01420">
    <property type="entry name" value="Methylase_S"/>
    <property type="match status" value="2"/>
</dbReference>
<dbReference type="CDD" id="cd17262">
    <property type="entry name" value="RMtype1_S_Aco12261I-TRD2-CR2"/>
    <property type="match status" value="1"/>
</dbReference>
<dbReference type="GO" id="GO:0003677">
    <property type="term" value="F:DNA binding"/>
    <property type="evidence" value="ECO:0007669"/>
    <property type="project" value="UniProtKB-KW"/>
</dbReference>
<evidence type="ECO:0000313" key="5">
    <source>
        <dbReference type="EMBL" id="SFE74406.1"/>
    </source>
</evidence>
<dbReference type="PANTHER" id="PTHR30408:SF13">
    <property type="entry name" value="TYPE I RESTRICTION ENZYME HINDI SPECIFICITY SUBUNIT"/>
    <property type="match status" value="1"/>
</dbReference>
<dbReference type="PANTHER" id="PTHR30408">
    <property type="entry name" value="TYPE-1 RESTRICTION ENZYME ECOKI SPECIFICITY PROTEIN"/>
    <property type="match status" value="1"/>
</dbReference>
<dbReference type="AlphaFoldDB" id="A0A1I2D1M1"/>
<reference evidence="6" key="1">
    <citation type="submission" date="2016-10" db="EMBL/GenBank/DDBJ databases">
        <authorList>
            <person name="Varghese N."/>
            <person name="Submissions S."/>
        </authorList>
    </citation>
    <scope>NUCLEOTIDE SEQUENCE [LARGE SCALE GENOMIC DNA]</scope>
    <source>
        <strain evidence="6">DSM 19083</strain>
    </source>
</reference>
<accession>A0A1I2D1M1</accession>
<dbReference type="InterPro" id="IPR044946">
    <property type="entry name" value="Restrct_endonuc_typeI_TRD_sf"/>
</dbReference>
<dbReference type="InterPro" id="IPR000055">
    <property type="entry name" value="Restrct_endonuc_typeI_TRD"/>
</dbReference>